<dbReference type="KEGG" id="shi:Shel_20310"/>
<feature type="domain" description="Helix-turn-helix" evidence="1">
    <location>
        <begin position="19"/>
        <end position="50"/>
    </location>
</feature>
<protein>
    <recommendedName>
        <fullName evidence="1">Helix-turn-helix domain-containing protein</fullName>
    </recommendedName>
</protein>
<dbReference type="EMBL" id="CP001684">
    <property type="protein sequence ID" value="ACV23044.1"/>
    <property type="molecule type" value="Genomic_DNA"/>
</dbReference>
<dbReference type="Proteomes" id="UP000002026">
    <property type="component" value="Chromosome"/>
</dbReference>
<gene>
    <name evidence="2" type="ordered locus">Shel_20310</name>
</gene>
<dbReference type="HOGENOM" id="CLU_2371274_0_0_11"/>
<evidence type="ECO:0000259" key="1">
    <source>
        <dbReference type="Pfam" id="PF12728"/>
    </source>
</evidence>
<dbReference type="InterPro" id="IPR009061">
    <property type="entry name" value="DNA-bd_dom_put_sf"/>
</dbReference>
<dbReference type="SUPFAM" id="SSF46955">
    <property type="entry name" value="Putative DNA-binding domain"/>
    <property type="match status" value="1"/>
</dbReference>
<evidence type="ECO:0000313" key="3">
    <source>
        <dbReference type="Proteomes" id="UP000002026"/>
    </source>
</evidence>
<keyword evidence="3" id="KW-1185">Reference proteome</keyword>
<accession>C7N809</accession>
<dbReference type="RefSeq" id="WP_012799145.1">
    <property type="nucleotide sequence ID" value="NC_013165.1"/>
</dbReference>
<proteinExistence type="predicted"/>
<organism evidence="2 3">
    <name type="scientific">Slackia heliotrinireducens (strain ATCC 29202 / DSM 20476 / NCTC 11029 / RHS 1)</name>
    <name type="common">Peptococcus heliotrinreducens</name>
    <dbReference type="NCBI Taxonomy" id="471855"/>
    <lineage>
        <taxon>Bacteria</taxon>
        <taxon>Bacillati</taxon>
        <taxon>Actinomycetota</taxon>
        <taxon>Coriobacteriia</taxon>
        <taxon>Eggerthellales</taxon>
        <taxon>Eggerthellaceae</taxon>
        <taxon>Slackia</taxon>
    </lineage>
</organism>
<evidence type="ECO:0000313" key="2">
    <source>
        <dbReference type="EMBL" id="ACV23044.1"/>
    </source>
</evidence>
<reference evidence="2 3" key="1">
    <citation type="journal article" date="2009" name="Stand. Genomic Sci.">
        <title>Complete genome sequence of Slackia heliotrinireducens type strain (RHS 1).</title>
        <authorList>
            <person name="Pukall R."/>
            <person name="Lapidus A."/>
            <person name="Nolan M."/>
            <person name="Copeland A."/>
            <person name="Glavina Del Rio T."/>
            <person name="Lucas S."/>
            <person name="Chen F."/>
            <person name="Tice H."/>
            <person name="Cheng J.F."/>
            <person name="Chertkov O."/>
            <person name="Bruce D."/>
            <person name="Goodwin L."/>
            <person name="Kuske C."/>
            <person name="Brettin T."/>
            <person name="Detter J.C."/>
            <person name="Han C."/>
            <person name="Pitluck S."/>
            <person name="Pati A."/>
            <person name="Mavrommatis K."/>
            <person name="Ivanova N."/>
            <person name="Ovchinnikova G."/>
            <person name="Chen A."/>
            <person name="Palaniappan K."/>
            <person name="Schneider S."/>
            <person name="Rohde M."/>
            <person name="Chain P."/>
            <person name="D'haeseleer P."/>
            <person name="Goker M."/>
            <person name="Bristow J."/>
            <person name="Eisen J.A."/>
            <person name="Markowitz V."/>
            <person name="Kyrpides N.C."/>
            <person name="Klenk H.P."/>
            <person name="Hugenholtz P."/>
        </authorList>
    </citation>
    <scope>NUCLEOTIDE SEQUENCE [LARGE SCALE GENOMIC DNA]</scope>
    <source>
        <strain evidence="3">ATCC 29202 / DSM 20476 / NCTC 11029 / RHS 1</strain>
    </source>
</reference>
<dbReference type="InterPro" id="IPR041657">
    <property type="entry name" value="HTH_17"/>
</dbReference>
<dbReference type="AlphaFoldDB" id="C7N809"/>
<sequence>MTEEKLLSAQEAIDAGYGSRATLYRYRKAGKLPAVIKLGRLYYKQSDLEKLTSPYTAEEEAVYEEYAKKLMADMPKFSLETKQKLANLVSEYMTV</sequence>
<name>C7N809_SLAHD</name>
<dbReference type="Pfam" id="PF12728">
    <property type="entry name" value="HTH_17"/>
    <property type="match status" value="1"/>
</dbReference>